<feature type="domain" description="Amidohydrolase-related" evidence="4">
    <location>
        <begin position="55"/>
        <end position="419"/>
    </location>
</feature>
<protein>
    <submittedName>
        <fullName evidence="5">Probable atrazine chlorohydrolase/guanine deaminase</fullName>
    </submittedName>
</protein>
<evidence type="ECO:0000256" key="2">
    <source>
        <dbReference type="ARBA" id="ARBA00022801"/>
    </source>
</evidence>
<sequence length="463" mass="50722">MLYIHATIITVDPGRRIIENGAILVVEDTIKDIGLSTDLLAKYPSSATYDLENHIVIPGLISTHMHVVQSIFRGTADDVDLVSWMCDRIWVMQGNILPEEAYAAARLSIAEMLLGGTTTFLESLWAERYGFDKLVKAVEESGIRGCLGKVVMDVNPDQPAFRTKMHSGLVEGRETLKAAIQMWEKYDGVANDRVKVWFGARTPGGVTTEFLREMCKEAKERNIHITMHCLEERPDREVFESFKMSPMEYCDSIGLLSDRAVLIHMCWVEEREMELLRQTGTHIAHCPASNLKLGSGFCPVPKLLKAGVNVGIGCDGAPCNNTLDLFQEMRLAAWIHKGYNLDPKVVSAEEALEMATINGAKALGLDGTIGSLEVGKKADFVGIKLKRAHQVPNYDPVATIVYSTNAGDVDLVVVNGKVVVKDGKLTTIDEATTMKEGIAAGAAVISRSGLAKVIVPKWPVVRG</sequence>
<evidence type="ECO:0000313" key="5">
    <source>
        <dbReference type="EMBL" id="CZR63597.1"/>
    </source>
</evidence>
<name>A0A1L7XF68_9HELO</name>
<evidence type="ECO:0000256" key="3">
    <source>
        <dbReference type="ARBA" id="ARBA00022833"/>
    </source>
</evidence>
<dbReference type="Gene3D" id="2.30.40.10">
    <property type="entry name" value="Urease, subunit C, domain 1"/>
    <property type="match status" value="1"/>
</dbReference>
<dbReference type="STRING" id="576137.A0A1L7XF68"/>
<keyword evidence="1" id="KW-0479">Metal-binding</keyword>
<dbReference type="SUPFAM" id="SSF51338">
    <property type="entry name" value="Composite domain of metallo-dependent hydrolases"/>
    <property type="match status" value="1"/>
</dbReference>
<gene>
    <name evidence="5" type="ORF">PAC_13494</name>
</gene>
<dbReference type="PANTHER" id="PTHR43794">
    <property type="entry name" value="AMINOHYDROLASE SSNA-RELATED"/>
    <property type="match status" value="1"/>
</dbReference>
<dbReference type="GO" id="GO:0046872">
    <property type="term" value="F:metal ion binding"/>
    <property type="evidence" value="ECO:0007669"/>
    <property type="project" value="UniProtKB-KW"/>
</dbReference>
<accession>A0A1L7XF68</accession>
<dbReference type="FunFam" id="3.20.20.140:FF:000014">
    <property type="entry name" value="5-methylthioadenosine/S-adenosylhomocysteine deaminase"/>
    <property type="match status" value="1"/>
</dbReference>
<evidence type="ECO:0000256" key="1">
    <source>
        <dbReference type="ARBA" id="ARBA00022723"/>
    </source>
</evidence>
<dbReference type="GO" id="GO:0016814">
    <property type="term" value="F:hydrolase activity, acting on carbon-nitrogen (but not peptide) bonds, in cyclic amidines"/>
    <property type="evidence" value="ECO:0007669"/>
    <property type="project" value="UniProtKB-ARBA"/>
</dbReference>
<dbReference type="OrthoDB" id="194468at2759"/>
<dbReference type="Proteomes" id="UP000184330">
    <property type="component" value="Unassembled WGS sequence"/>
</dbReference>
<evidence type="ECO:0000313" key="6">
    <source>
        <dbReference type="Proteomes" id="UP000184330"/>
    </source>
</evidence>
<keyword evidence="3" id="KW-0862">Zinc</keyword>
<keyword evidence="6" id="KW-1185">Reference proteome</keyword>
<reference evidence="5 6" key="1">
    <citation type="submission" date="2016-03" db="EMBL/GenBank/DDBJ databases">
        <authorList>
            <person name="Ploux O."/>
        </authorList>
    </citation>
    <scope>NUCLEOTIDE SEQUENCE [LARGE SCALE GENOMIC DNA]</scope>
    <source>
        <strain evidence="5 6">UAMH 11012</strain>
    </source>
</reference>
<dbReference type="GO" id="GO:0019239">
    <property type="term" value="F:deaminase activity"/>
    <property type="evidence" value="ECO:0007669"/>
    <property type="project" value="UniProtKB-ARBA"/>
</dbReference>
<dbReference type="InterPro" id="IPR032466">
    <property type="entry name" value="Metal_Hydrolase"/>
</dbReference>
<dbReference type="AlphaFoldDB" id="A0A1L7XF68"/>
<keyword evidence="2 5" id="KW-0378">Hydrolase</keyword>
<dbReference type="SUPFAM" id="SSF51556">
    <property type="entry name" value="Metallo-dependent hydrolases"/>
    <property type="match status" value="1"/>
</dbReference>
<evidence type="ECO:0000259" key="4">
    <source>
        <dbReference type="Pfam" id="PF01979"/>
    </source>
</evidence>
<dbReference type="InterPro" id="IPR050287">
    <property type="entry name" value="MTA/SAH_deaminase"/>
</dbReference>
<dbReference type="PANTHER" id="PTHR43794:SF11">
    <property type="entry name" value="AMIDOHYDROLASE-RELATED DOMAIN-CONTAINING PROTEIN"/>
    <property type="match status" value="1"/>
</dbReference>
<dbReference type="InterPro" id="IPR006680">
    <property type="entry name" value="Amidohydro-rel"/>
</dbReference>
<dbReference type="CDD" id="cd01298">
    <property type="entry name" value="ATZ_TRZ_like"/>
    <property type="match status" value="1"/>
</dbReference>
<dbReference type="Pfam" id="PF01979">
    <property type="entry name" value="Amidohydro_1"/>
    <property type="match status" value="1"/>
</dbReference>
<dbReference type="Gene3D" id="3.20.20.140">
    <property type="entry name" value="Metal-dependent hydrolases"/>
    <property type="match status" value="1"/>
</dbReference>
<dbReference type="InterPro" id="IPR011059">
    <property type="entry name" value="Metal-dep_hydrolase_composite"/>
</dbReference>
<dbReference type="EMBL" id="FJOG01000024">
    <property type="protein sequence ID" value="CZR63597.1"/>
    <property type="molecule type" value="Genomic_DNA"/>
</dbReference>
<organism evidence="5 6">
    <name type="scientific">Phialocephala subalpina</name>
    <dbReference type="NCBI Taxonomy" id="576137"/>
    <lineage>
        <taxon>Eukaryota</taxon>
        <taxon>Fungi</taxon>
        <taxon>Dikarya</taxon>
        <taxon>Ascomycota</taxon>
        <taxon>Pezizomycotina</taxon>
        <taxon>Leotiomycetes</taxon>
        <taxon>Helotiales</taxon>
        <taxon>Mollisiaceae</taxon>
        <taxon>Phialocephala</taxon>
        <taxon>Phialocephala fortinii species complex</taxon>
    </lineage>
</organism>
<proteinExistence type="predicted"/>